<organism evidence="6 7">
    <name type="scientific">Microbacterium oxydans</name>
    <dbReference type="NCBI Taxonomy" id="82380"/>
    <lineage>
        <taxon>Bacteria</taxon>
        <taxon>Bacillati</taxon>
        <taxon>Actinomycetota</taxon>
        <taxon>Actinomycetes</taxon>
        <taxon>Micrococcales</taxon>
        <taxon>Microbacteriaceae</taxon>
        <taxon>Microbacterium</taxon>
    </lineage>
</organism>
<dbReference type="Gene3D" id="3.40.309.10">
    <property type="entry name" value="Aldehyde Dehydrogenase, Chain A, domain 2"/>
    <property type="match status" value="1"/>
</dbReference>
<evidence type="ECO:0000313" key="6">
    <source>
        <dbReference type="EMBL" id="KJL29090.1"/>
    </source>
</evidence>
<dbReference type="PATRIC" id="fig|82380.11.peg.1751"/>
<evidence type="ECO:0000256" key="4">
    <source>
        <dbReference type="RuleBase" id="RU003345"/>
    </source>
</evidence>
<evidence type="ECO:0000256" key="1">
    <source>
        <dbReference type="ARBA" id="ARBA00009986"/>
    </source>
</evidence>
<dbReference type="InterPro" id="IPR016161">
    <property type="entry name" value="Ald_DH/histidinol_DH"/>
</dbReference>
<dbReference type="OrthoDB" id="6882680at2"/>
<dbReference type="PANTHER" id="PTHR42991:SF1">
    <property type="entry name" value="ALDEHYDE DEHYDROGENASE"/>
    <property type="match status" value="1"/>
</dbReference>
<dbReference type="SUPFAM" id="SSF53720">
    <property type="entry name" value="ALDH-like"/>
    <property type="match status" value="1"/>
</dbReference>
<dbReference type="InterPro" id="IPR029510">
    <property type="entry name" value="Ald_DH_CS_GLU"/>
</dbReference>
<comment type="caution">
    <text evidence="6">The sequence shown here is derived from an EMBL/GenBank/DDBJ whole genome shotgun (WGS) entry which is preliminary data.</text>
</comment>
<dbReference type="InterPro" id="IPR051020">
    <property type="entry name" value="ALDH-related_metabolic_enz"/>
</dbReference>
<dbReference type="InterPro" id="IPR016163">
    <property type="entry name" value="Ald_DH_C"/>
</dbReference>
<gene>
    <name evidence="6" type="primary">safD_2</name>
    <name evidence="6" type="ORF">RS83_01715</name>
</gene>
<accession>A0A0F0L9Y9</accession>
<feature type="domain" description="Aldehyde dehydrogenase" evidence="5">
    <location>
        <begin position="45"/>
        <end position="494"/>
    </location>
</feature>
<sequence>MSDHATVCECEALPAATHPGDETLRELGLPGGGYIAGEWVRGPLTLEVTDPEDGSLVASVYQATTSDVDRAVGDVQRSLREERWELWERREVLERAADLVREEAPRLARIISAEGSKTITEATREVARTAETLRISAHSAALLEGSTLPFEDTARGSGKFGYYRRVPLGVIAAITPFNDPMNLVAHKVGPGLLAGNAIVLKPAAVTPLSALALHDILLRAGMPPRRMAVLAAGREAGSALVSDPRVAAVSFTGGPTTGDAIARLVGARRILMELGGNNAVLVCEDGDVETAAAGIVDGAFGVAGQNCLSVQRVFVHESQYERMLALITRDTDRLVVGSKKDAMTDVGPLISEQEARRVESWVDEAVAGGARAVTGGRREGAFYWPTVLVDVPESARIYREEVFGPVVFVEPFTDLDAALETIDDTDYGLQAGVFTASLTTAMHAVDRLHMGSVLINDTSDFRIDAMPFGGSKRSGVGREGVAEAVREMSEPKNVILNRMG</sequence>
<dbReference type="GO" id="GO:0008911">
    <property type="term" value="F:lactaldehyde dehydrogenase (NAD+) activity"/>
    <property type="evidence" value="ECO:0007669"/>
    <property type="project" value="TreeGrafter"/>
</dbReference>
<evidence type="ECO:0000259" key="5">
    <source>
        <dbReference type="Pfam" id="PF00171"/>
    </source>
</evidence>
<name>A0A0F0L9Y9_9MICO</name>
<dbReference type="InterPro" id="IPR016162">
    <property type="entry name" value="Ald_DH_N"/>
</dbReference>
<dbReference type="EC" id="1.2.1.73" evidence="6"/>
<protein>
    <submittedName>
        <fullName evidence="6">Sulfoacetaldehyde dehydrogenase</fullName>
        <ecNumber evidence="6">1.2.1.73</ecNumber>
    </submittedName>
</protein>
<dbReference type="RefSeq" id="WP_082071593.1">
    <property type="nucleotide sequence ID" value="NZ_JYIW01000024.1"/>
</dbReference>
<keyword evidence="2 4" id="KW-0560">Oxidoreductase</keyword>
<dbReference type="Gene3D" id="3.40.605.10">
    <property type="entry name" value="Aldehyde Dehydrogenase, Chain A, domain 1"/>
    <property type="match status" value="1"/>
</dbReference>
<dbReference type="Proteomes" id="UP000033640">
    <property type="component" value="Unassembled WGS sequence"/>
</dbReference>
<evidence type="ECO:0000256" key="2">
    <source>
        <dbReference type="ARBA" id="ARBA00023002"/>
    </source>
</evidence>
<reference evidence="6 7" key="1">
    <citation type="submission" date="2015-02" db="EMBL/GenBank/DDBJ databases">
        <title>Draft genome sequences of ten Microbacterium spp. with emphasis on heavy metal contaminated environments.</title>
        <authorList>
            <person name="Corretto E."/>
        </authorList>
    </citation>
    <scope>NUCLEOTIDE SEQUENCE [LARGE SCALE GENOMIC DNA]</scope>
    <source>
        <strain evidence="6 7">BEL4b</strain>
    </source>
</reference>
<dbReference type="EMBL" id="JYIW01000024">
    <property type="protein sequence ID" value="KJL29090.1"/>
    <property type="molecule type" value="Genomic_DNA"/>
</dbReference>
<dbReference type="InterPro" id="IPR015590">
    <property type="entry name" value="Aldehyde_DH_dom"/>
</dbReference>
<dbReference type="Pfam" id="PF00171">
    <property type="entry name" value="Aldedh"/>
    <property type="match status" value="1"/>
</dbReference>
<comment type="similarity">
    <text evidence="1 4">Belongs to the aldehyde dehydrogenase family.</text>
</comment>
<dbReference type="GO" id="GO:0102984">
    <property type="term" value="F:sulfoacetaldehyde dehydrogenase activity"/>
    <property type="evidence" value="ECO:0007669"/>
    <property type="project" value="UniProtKB-EC"/>
</dbReference>
<evidence type="ECO:0000313" key="7">
    <source>
        <dbReference type="Proteomes" id="UP000033640"/>
    </source>
</evidence>
<dbReference type="PROSITE" id="PS00687">
    <property type="entry name" value="ALDEHYDE_DEHYDR_GLU"/>
    <property type="match status" value="1"/>
</dbReference>
<feature type="active site" evidence="3">
    <location>
        <position position="273"/>
    </location>
</feature>
<evidence type="ECO:0000256" key="3">
    <source>
        <dbReference type="PROSITE-ProRule" id="PRU10007"/>
    </source>
</evidence>
<dbReference type="AlphaFoldDB" id="A0A0F0L9Y9"/>
<proteinExistence type="inferred from homology"/>
<dbReference type="PANTHER" id="PTHR42991">
    <property type="entry name" value="ALDEHYDE DEHYDROGENASE"/>
    <property type="match status" value="1"/>
</dbReference>